<dbReference type="EMBL" id="JBFMIA010000003">
    <property type="protein sequence ID" value="MEW9501468.1"/>
    <property type="molecule type" value="Genomic_DNA"/>
</dbReference>
<comment type="similarity">
    <text evidence="2 12">Belongs to the cytochrome ubiquinol oxidase subunit 1 family.</text>
</comment>
<evidence type="ECO:0000256" key="6">
    <source>
        <dbReference type="ARBA" id="ARBA00022692"/>
    </source>
</evidence>
<name>A0ABV3Q2A0_9BACL</name>
<evidence type="ECO:0000256" key="2">
    <source>
        <dbReference type="ARBA" id="ARBA00009819"/>
    </source>
</evidence>
<evidence type="ECO:0000313" key="13">
    <source>
        <dbReference type="EMBL" id="MEW9501468.1"/>
    </source>
</evidence>
<evidence type="ECO:0000313" key="14">
    <source>
        <dbReference type="Proteomes" id="UP001556040"/>
    </source>
</evidence>
<evidence type="ECO:0000256" key="7">
    <source>
        <dbReference type="ARBA" id="ARBA00022723"/>
    </source>
</evidence>
<evidence type="ECO:0000256" key="9">
    <source>
        <dbReference type="ARBA" id="ARBA00022989"/>
    </source>
</evidence>
<keyword evidence="3 12" id="KW-0813">Transport</keyword>
<keyword evidence="11 12" id="KW-0472">Membrane</keyword>
<dbReference type="Proteomes" id="UP001556040">
    <property type="component" value="Unassembled WGS sequence"/>
</dbReference>
<evidence type="ECO:0000256" key="8">
    <source>
        <dbReference type="ARBA" id="ARBA00022982"/>
    </source>
</evidence>
<evidence type="ECO:0000256" key="3">
    <source>
        <dbReference type="ARBA" id="ARBA00022448"/>
    </source>
</evidence>
<feature type="transmembrane region" description="Helical" evidence="12">
    <location>
        <begin position="183"/>
        <end position="206"/>
    </location>
</feature>
<dbReference type="PANTHER" id="PTHR30365:SF14">
    <property type="entry name" value="CYTOCHROME BD MENAQUINOL OXIDASE SUBUNIT I-RELATED"/>
    <property type="match status" value="1"/>
</dbReference>
<keyword evidence="4 12" id="KW-1003">Cell membrane</keyword>
<feature type="transmembrane region" description="Helical" evidence="12">
    <location>
        <begin position="354"/>
        <end position="376"/>
    </location>
</feature>
<evidence type="ECO:0000256" key="5">
    <source>
        <dbReference type="ARBA" id="ARBA00022617"/>
    </source>
</evidence>
<feature type="transmembrane region" description="Helical" evidence="12">
    <location>
        <begin position="401"/>
        <end position="424"/>
    </location>
</feature>
<evidence type="ECO:0000256" key="1">
    <source>
        <dbReference type="ARBA" id="ARBA00004651"/>
    </source>
</evidence>
<evidence type="ECO:0000256" key="11">
    <source>
        <dbReference type="ARBA" id="ARBA00023136"/>
    </source>
</evidence>
<keyword evidence="10 12" id="KW-0408">Iron</keyword>
<evidence type="ECO:0000256" key="10">
    <source>
        <dbReference type="ARBA" id="ARBA00023004"/>
    </source>
</evidence>
<keyword evidence="5 12" id="KW-0349">Heme</keyword>
<keyword evidence="7 12" id="KW-0479">Metal-binding</keyword>
<feature type="transmembrane region" description="Helical" evidence="12">
    <location>
        <begin position="128"/>
        <end position="152"/>
    </location>
</feature>
<evidence type="ECO:0000256" key="4">
    <source>
        <dbReference type="ARBA" id="ARBA00022475"/>
    </source>
</evidence>
<dbReference type="RefSeq" id="WP_367778939.1">
    <property type="nucleotide sequence ID" value="NZ_JBFMIA010000003.1"/>
</dbReference>
<feature type="transmembrane region" description="Helical" evidence="12">
    <location>
        <begin position="93"/>
        <end position="116"/>
    </location>
</feature>
<sequence>MELDSVMLSQLLTASTLIFHVIFATLGVGVPIMIAIAEFLGIKRNDSHYLLLARRWARGYTITVAVGVVTGTAIGLQLALLWPSFMQVAGQVIALPLFMETFAFFFEAIFLGIYLYTWDRFKNRWLHWLLTIPIMIGSTLSAFFITTVNAFMNQPQGFEIVDGKTVNIDPIAAMFNPATPSKVFHVVMSSYMTSAFILAAITAFIILRKKGTDYHKKALRLTMVAGFIFAAGTAFAGDLSAKFLADYQPEKLAAAEWHFETEQNADLIIFGTINEDGEVSNEIRLPGVLSFLAGNSFDTEVIGLNEFPEDEQPPLWIHYMFDLMVIIGMYSLFIAGIFIVFIFMKRFNEWNKPLLWGIVASGPLAMLAIEFGWIFAEVGRQPWILRGLMTVDQASTTSGDVGIALAMFLLLYGVLGTFCVTVLIKMFKNKPPEAELERRFPK</sequence>
<comment type="caution">
    <text evidence="13">The sequence shown here is derived from an EMBL/GenBank/DDBJ whole genome shotgun (WGS) entry which is preliminary data.</text>
</comment>
<gene>
    <name evidence="13" type="ORF">AB1471_06585</name>
</gene>
<keyword evidence="6 12" id="KW-0812">Transmembrane</keyword>
<proteinExistence type="inferred from homology"/>
<dbReference type="Pfam" id="PF01654">
    <property type="entry name" value="Cyt_bd_oxida_I"/>
    <property type="match status" value="1"/>
</dbReference>
<comment type="subcellular location">
    <subcellularLocation>
        <location evidence="1">Cell membrane</location>
        <topology evidence="1">Multi-pass membrane protein</topology>
    </subcellularLocation>
</comment>
<dbReference type="PIRSF" id="PIRSF006446">
    <property type="entry name" value="Cyt_quinol_oxidase_1"/>
    <property type="match status" value="1"/>
</dbReference>
<accession>A0ABV3Q2A0</accession>
<feature type="transmembrane region" description="Helical" evidence="12">
    <location>
        <begin position="17"/>
        <end position="40"/>
    </location>
</feature>
<feature type="transmembrane region" description="Helical" evidence="12">
    <location>
        <begin position="60"/>
        <end position="81"/>
    </location>
</feature>
<protein>
    <submittedName>
        <fullName evidence="13">Cytochrome ubiquinol oxidase subunit I</fullName>
    </submittedName>
</protein>
<keyword evidence="9 12" id="KW-1133">Transmembrane helix</keyword>
<reference evidence="13 14" key="1">
    <citation type="journal article" date="1979" name="Int. J. Syst. Evol. Microbiol.">
        <title>Bacillus globisporus subsp. marinus subsp. nov.</title>
        <authorList>
            <person name="Liu H."/>
        </authorList>
    </citation>
    <scope>NUCLEOTIDE SEQUENCE [LARGE SCALE GENOMIC DNA]</scope>
    <source>
        <strain evidence="13 14">DSM 1297</strain>
    </source>
</reference>
<dbReference type="InterPro" id="IPR002585">
    <property type="entry name" value="Cyt-d_ubiquinol_oxidase_su_1"/>
</dbReference>
<evidence type="ECO:0000256" key="12">
    <source>
        <dbReference type="PIRNR" id="PIRNR006446"/>
    </source>
</evidence>
<feature type="transmembrane region" description="Helical" evidence="12">
    <location>
        <begin position="316"/>
        <end position="342"/>
    </location>
</feature>
<keyword evidence="8 12" id="KW-0249">Electron transport</keyword>
<dbReference type="PANTHER" id="PTHR30365">
    <property type="entry name" value="CYTOCHROME D UBIQUINOL OXIDASE"/>
    <property type="match status" value="1"/>
</dbReference>
<organism evidence="13 14">
    <name type="scientific">Jeotgalibacillus marinus</name>
    <dbReference type="NCBI Taxonomy" id="86667"/>
    <lineage>
        <taxon>Bacteria</taxon>
        <taxon>Bacillati</taxon>
        <taxon>Bacillota</taxon>
        <taxon>Bacilli</taxon>
        <taxon>Bacillales</taxon>
        <taxon>Caryophanaceae</taxon>
        <taxon>Jeotgalibacillus</taxon>
    </lineage>
</organism>
<feature type="transmembrane region" description="Helical" evidence="12">
    <location>
        <begin position="218"/>
        <end position="237"/>
    </location>
</feature>
<keyword evidence="14" id="KW-1185">Reference proteome</keyword>